<evidence type="ECO:0000313" key="1">
    <source>
        <dbReference type="Proteomes" id="UP000887565"/>
    </source>
</evidence>
<dbReference type="AlphaFoldDB" id="A0A915K348"/>
<dbReference type="WBParaSite" id="nRc.2.0.1.t33215-RA">
    <property type="protein sequence ID" value="nRc.2.0.1.t33215-RA"/>
    <property type="gene ID" value="nRc.2.0.1.g33215"/>
</dbReference>
<dbReference type="Proteomes" id="UP000887565">
    <property type="component" value="Unplaced"/>
</dbReference>
<organism evidence="1 2">
    <name type="scientific">Romanomermis culicivorax</name>
    <name type="common">Nematode worm</name>
    <dbReference type="NCBI Taxonomy" id="13658"/>
    <lineage>
        <taxon>Eukaryota</taxon>
        <taxon>Metazoa</taxon>
        <taxon>Ecdysozoa</taxon>
        <taxon>Nematoda</taxon>
        <taxon>Enoplea</taxon>
        <taxon>Dorylaimia</taxon>
        <taxon>Mermithida</taxon>
        <taxon>Mermithoidea</taxon>
        <taxon>Mermithidae</taxon>
        <taxon>Romanomermis</taxon>
    </lineage>
</organism>
<name>A0A915K348_ROMCU</name>
<keyword evidence="1" id="KW-1185">Reference proteome</keyword>
<sequence length="123" mass="13952">MQIISKLSFDVKFINYQSLHIRRSSLTVTNLSSRQTDDQISDERIFGFAATMRYHDTPAILTSQLAAELQAFLSTAVWIRLGLVTVKSSLNKKDELGDIDTGIEVWHSRGYDLKIIDFDDIGK</sequence>
<proteinExistence type="predicted"/>
<reference evidence="2" key="1">
    <citation type="submission" date="2022-11" db="UniProtKB">
        <authorList>
            <consortium name="WormBaseParasite"/>
        </authorList>
    </citation>
    <scope>IDENTIFICATION</scope>
</reference>
<evidence type="ECO:0000313" key="2">
    <source>
        <dbReference type="WBParaSite" id="nRc.2.0.1.t33215-RA"/>
    </source>
</evidence>
<accession>A0A915K348</accession>
<protein>
    <submittedName>
        <fullName evidence="2">Uncharacterized protein</fullName>
    </submittedName>
</protein>